<feature type="coiled-coil region" evidence="1">
    <location>
        <begin position="108"/>
        <end position="153"/>
    </location>
</feature>
<name>G8C3A4_9MOLU</name>
<reference evidence="3" key="1">
    <citation type="submission" date="2011-11" db="EMBL/GenBank/DDBJ databases">
        <title>Complete genome sequence of Candidatus Mycoplasma haemominutum.</title>
        <authorList>
            <person name="Barker E.N."/>
            <person name="Darby A.C."/>
            <person name="Helps C.R."/>
            <person name="Peters I.R."/>
            <person name="Hughes M.A."/>
            <person name="Radford A.D."/>
            <person name="Novacco M."/>
            <person name="Boretti F."/>
            <person name="Hofmann-Lehmann R."/>
            <person name="Tasker S."/>
        </authorList>
    </citation>
    <scope>NUCLEOTIDE SEQUENCE</scope>
    <source>
        <strain evidence="3">Birmingham 1</strain>
    </source>
</reference>
<dbReference type="RefSeq" id="WP_015511667.1">
    <property type="nucleotide sequence ID" value="NC_021007.1"/>
</dbReference>
<dbReference type="PATRIC" id="fig|1116213.3.peg.301"/>
<dbReference type="KEGG" id="mhb:MHM_02840"/>
<gene>
    <name evidence="3" type="primary">atpF</name>
    <name evidence="3" type="ORF">MHM_02840</name>
</gene>
<reference evidence="3" key="2">
    <citation type="submission" date="2011-11" db="EMBL/GenBank/DDBJ databases">
        <authorList>
            <person name="Barker E."/>
        </authorList>
    </citation>
    <scope>NUCLEOTIDE SEQUENCE</scope>
    <source>
        <strain evidence="3">Birmingham 1</strain>
    </source>
</reference>
<dbReference type="HOGENOM" id="CLU_1376834_0_0_14"/>
<dbReference type="AlphaFoldDB" id="G8C3A4"/>
<sequence length="201" mass="22930">MDDGQTRRTWKIAADNGGLSSLIQDFIKFFVAASPQVIVAHILSSISTIVFIVYFFWKPTNKFIVKQKEKLDKAHTDLATVTKETRVALGALSERRENLAAEHTKFLSEKDEREKRMIAQKMEEIEKEKHAILREASLRAKEIELEAKRTVNDKIISLSVELAEKLIKASIDKKVQSKIIGNYLSEIDTAFQKNTSHQKKS</sequence>
<organism evidence="3">
    <name type="scientific">Candidatus Mycoplasma haematominutum 'Birmingham 1'</name>
    <dbReference type="NCBI Taxonomy" id="1116213"/>
    <lineage>
        <taxon>Bacteria</taxon>
        <taxon>Bacillati</taxon>
        <taxon>Mycoplasmatota</taxon>
        <taxon>Mollicutes</taxon>
        <taxon>Mycoplasmataceae</taxon>
        <taxon>Mycoplasma</taxon>
    </lineage>
</organism>
<evidence type="ECO:0008006" key="4">
    <source>
        <dbReference type="Google" id="ProtNLM"/>
    </source>
</evidence>
<keyword evidence="2" id="KW-0812">Transmembrane</keyword>
<keyword evidence="2" id="KW-0472">Membrane</keyword>
<protein>
    <recommendedName>
        <fullName evidence="4">ATP synthase subunit b</fullName>
    </recommendedName>
</protein>
<dbReference type="EMBL" id="HE613254">
    <property type="protein sequence ID" value="CCE66802.1"/>
    <property type="molecule type" value="Genomic_DNA"/>
</dbReference>
<evidence type="ECO:0000256" key="2">
    <source>
        <dbReference type="SAM" id="Phobius"/>
    </source>
</evidence>
<evidence type="ECO:0000256" key="1">
    <source>
        <dbReference type="SAM" id="Coils"/>
    </source>
</evidence>
<accession>G8C3A4</accession>
<evidence type="ECO:0000313" key="3">
    <source>
        <dbReference type="EMBL" id="CCE66802.1"/>
    </source>
</evidence>
<keyword evidence="2" id="KW-1133">Transmembrane helix</keyword>
<keyword evidence="1" id="KW-0175">Coiled coil</keyword>
<feature type="transmembrane region" description="Helical" evidence="2">
    <location>
        <begin position="38"/>
        <end position="57"/>
    </location>
</feature>
<proteinExistence type="predicted"/>